<evidence type="ECO:0000259" key="8">
    <source>
        <dbReference type="PROSITE" id="PS51918"/>
    </source>
</evidence>
<dbReference type="CDD" id="cd01335">
    <property type="entry name" value="Radical_SAM"/>
    <property type="match status" value="1"/>
</dbReference>
<dbReference type="EMBL" id="JQAN02000014">
    <property type="protein sequence ID" value="PPD57394.1"/>
    <property type="molecule type" value="Genomic_DNA"/>
</dbReference>
<dbReference type="InterPro" id="IPR006638">
    <property type="entry name" value="Elp3/MiaA/NifB-like_rSAM"/>
</dbReference>
<gene>
    <name evidence="9" type="ORF">JP09_010175</name>
</gene>
<evidence type="ECO:0000256" key="6">
    <source>
        <dbReference type="ARBA" id="ARBA00023004"/>
    </source>
</evidence>
<keyword evidence="6" id="KW-0408">Iron</keyword>
<feature type="domain" description="Radical SAM core" evidence="8">
    <location>
        <begin position="311"/>
        <end position="534"/>
    </location>
</feature>
<evidence type="ECO:0000256" key="2">
    <source>
        <dbReference type="ARBA" id="ARBA00022603"/>
    </source>
</evidence>
<dbReference type="Gene3D" id="3.80.30.20">
    <property type="entry name" value="tm_1862 like domain"/>
    <property type="match status" value="1"/>
</dbReference>
<dbReference type="Pfam" id="PF04055">
    <property type="entry name" value="Radical_SAM"/>
    <property type="match status" value="1"/>
</dbReference>
<dbReference type="SMART" id="SM00729">
    <property type="entry name" value="Elp3"/>
    <property type="match status" value="1"/>
</dbReference>
<evidence type="ECO:0000313" key="9">
    <source>
        <dbReference type="EMBL" id="PPD57394.1"/>
    </source>
</evidence>
<dbReference type="PANTHER" id="PTHR43409:SF7">
    <property type="entry name" value="BLL1977 PROTEIN"/>
    <property type="match status" value="1"/>
</dbReference>
<sequence length="714" mass="80384">MNMKVLLLFPPQWVPYYPHLALPSLAAFLRSNGVETVQKDLNVGSYNQFLTRKYLRSLKSALDSKFDEFNSKPRLSASPEQQVYSDIFIAKSSLYHLADNIEDAVKVFRGRRYYNAETLNTARKTIENALTTVSIAHYPARLELMSFSMPEYDGKFETIEKLTSNIQGNPYFEYFEKNVLPYVREQAPGVIGISIAGESQLIPALTLARLVKKNFDCHVVLGGYVVTLLADSLTRHRKLFEEYCDSLLVLEGERPLLELVRRLESHQSLESVPNLIYFDDGSVRANQVSPPEPMEGLPAPDFDGLPLQEYLAPDPVLPVLASRGCYWGRCAFCSHNVSYENKYRPHSGEKIVADLEALHRKYGVKHFAFSDEAIAPKVMREVTSRLIEDKTDFRFSTNIRIEPQFTPALCETMHIAGFRVVYLGQESGCDRVLGLMKKGFNKDTAIEVCRNLVNAGIWDHLYIFLGFPGESENDAQETITFLSENASIIRSFNLGSFSLGRGSEVMRMPGDYGIKISQARLDDLAMVYSYAPSSGISSSRAAELSREAWAILSKEYPTSRVLDLLSKEDLLLYLSHFESTDPALTKIKRSPTVSAPGVELTLDSQLKTSPGVFRTTLNFDLPDIMKNLLLNWERDAVPSPVRVLFDPENRKIRPIGPNVSEMLDLLGRGRTIRMIARQLSQRHNIPEAAVEAFCLDALNQLKNEGYLAADKAII</sequence>
<evidence type="ECO:0000256" key="7">
    <source>
        <dbReference type="ARBA" id="ARBA00023014"/>
    </source>
</evidence>
<dbReference type="InterPro" id="IPR007197">
    <property type="entry name" value="rSAM"/>
</dbReference>
<dbReference type="InterPro" id="IPR034466">
    <property type="entry name" value="Methyltransferase_Class_B"/>
</dbReference>
<comment type="cofactor">
    <cofactor evidence="1">
        <name>[4Fe-4S] cluster</name>
        <dbReference type="ChEBI" id="CHEBI:49883"/>
    </cofactor>
</comment>
<keyword evidence="4" id="KW-0949">S-adenosyl-L-methionine</keyword>
<dbReference type="SFLD" id="SFLDG01123">
    <property type="entry name" value="methyltransferase_(Class_B)"/>
    <property type="match status" value="1"/>
</dbReference>
<evidence type="ECO:0000256" key="5">
    <source>
        <dbReference type="ARBA" id="ARBA00022723"/>
    </source>
</evidence>
<name>A0A2P5P517_9CHLR</name>
<evidence type="ECO:0000256" key="4">
    <source>
        <dbReference type="ARBA" id="ARBA00022691"/>
    </source>
</evidence>
<protein>
    <submittedName>
        <fullName evidence="9">Radical SAM protein</fullName>
    </submittedName>
</protein>
<dbReference type="SFLD" id="SFLDG01082">
    <property type="entry name" value="B12-binding_domain_containing"/>
    <property type="match status" value="1"/>
</dbReference>
<dbReference type="InterPro" id="IPR058240">
    <property type="entry name" value="rSAM_sf"/>
</dbReference>
<dbReference type="Proteomes" id="UP000235653">
    <property type="component" value="Unassembled WGS sequence"/>
</dbReference>
<evidence type="ECO:0000313" key="10">
    <source>
        <dbReference type="Proteomes" id="UP000235653"/>
    </source>
</evidence>
<keyword evidence="10" id="KW-1185">Reference proteome</keyword>
<dbReference type="PANTHER" id="PTHR43409">
    <property type="entry name" value="ANAEROBIC MAGNESIUM-PROTOPORPHYRIN IX MONOMETHYL ESTER CYCLASE-RELATED"/>
    <property type="match status" value="1"/>
</dbReference>
<dbReference type="GO" id="GO:0003824">
    <property type="term" value="F:catalytic activity"/>
    <property type="evidence" value="ECO:0007669"/>
    <property type="project" value="InterPro"/>
</dbReference>
<keyword evidence="3" id="KW-0808">Transferase</keyword>
<reference evidence="9 10" key="1">
    <citation type="journal article" date="2017" name="ISME J.">
        <title>Grape pomace compost harbors organohalide-respiring Dehalogenimonas species with novel reductive dehalogenase genes.</title>
        <authorList>
            <person name="Yang Y."/>
            <person name="Higgins S.A."/>
            <person name="Yan J."/>
            <person name="Simsir B."/>
            <person name="Chourey K."/>
            <person name="Iyer R."/>
            <person name="Hettich R.L."/>
            <person name="Baldwin B."/>
            <person name="Ogles D.M."/>
            <person name="Loffler F.E."/>
        </authorList>
    </citation>
    <scope>NUCLEOTIDE SEQUENCE [LARGE SCALE GENOMIC DNA]</scope>
    <source>
        <strain evidence="9 10">GP</strain>
    </source>
</reference>
<comment type="caution">
    <text evidence="9">The sequence shown here is derived from an EMBL/GenBank/DDBJ whole genome shotgun (WGS) entry which is preliminary data.</text>
</comment>
<dbReference type="OrthoDB" id="9801659at2"/>
<evidence type="ECO:0000256" key="3">
    <source>
        <dbReference type="ARBA" id="ARBA00022679"/>
    </source>
</evidence>
<dbReference type="AlphaFoldDB" id="A0A2P5P517"/>
<keyword evidence="5" id="KW-0479">Metal-binding</keyword>
<organism evidence="9 10">
    <name type="scientific">Dehalogenimonas etheniformans</name>
    <dbReference type="NCBI Taxonomy" id="1536648"/>
    <lineage>
        <taxon>Bacteria</taxon>
        <taxon>Bacillati</taxon>
        <taxon>Chloroflexota</taxon>
        <taxon>Dehalococcoidia</taxon>
        <taxon>Dehalococcoidales</taxon>
        <taxon>Dehalococcoidaceae</taxon>
        <taxon>Dehalogenimonas</taxon>
    </lineage>
</organism>
<dbReference type="GO" id="GO:0046872">
    <property type="term" value="F:metal ion binding"/>
    <property type="evidence" value="ECO:0007669"/>
    <property type="project" value="UniProtKB-KW"/>
</dbReference>
<dbReference type="PROSITE" id="PS51918">
    <property type="entry name" value="RADICAL_SAM"/>
    <property type="match status" value="1"/>
</dbReference>
<keyword evidence="7" id="KW-0411">Iron-sulfur</keyword>
<accession>A0A2P5P517</accession>
<dbReference type="Gene3D" id="3.40.50.280">
    <property type="entry name" value="Cobalamin-binding domain"/>
    <property type="match status" value="1"/>
</dbReference>
<dbReference type="SUPFAM" id="SSF102114">
    <property type="entry name" value="Radical SAM enzymes"/>
    <property type="match status" value="1"/>
</dbReference>
<dbReference type="GO" id="GO:0051539">
    <property type="term" value="F:4 iron, 4 sulfur cluster binding"/>
    <property type="evidence" value="ECO:0007669"/>
    <property type="project" value="UniProtKB-KW"/>
</dbReference>
<dbReference type="InterPro" id="IPR023404">
    <property type="entry name" value="rSAM_horseshoe"/>
</dbReference>
<evidence type="ECO:0000256" key="1">
    <source>
        <dbReference type="ARBA" id="ARBA00001966"/>
    </source>
</evidence>
<dbReference type="SFLD" id="SFLDS00029">
    <property type="entry name" value="Radical_SAM"/>
    <property type="match status" value="1"/>
</dbReference>
<dbReference type="InterPro" id="IPR051198">
    <property type="entry name" value="BchE-like"/>
</dbReference>
<proteinExistence type="predicted"/>
<keyword evidence="2" id="KW-0489">Methyltransferase</keyword>